<keyword evidence="6" id="KW-0833">Ubl conjugation pathway</keyword>
<feature type="transmembrane region" description="Helical" evidence="16">
    <location>
        <begin position="227"/>
        <end position="244"/>
    </location>
</feature>
<keyword evidence="19" id="KW-1185">Reference proteome</keyword>
<dbReference type="PANTHER" id="PTHR24067">
    <property type="entry name" value="UBIQUITIN-CONJUGATING ENZYME E2"/>
    <property type="match status" value="1"/>
</dbReference>
<dbReference type="InterPro" id="IPR016135">
    <property type="entry name" value="UBQ-conjugating_enzyme/RWD"/>
</dbReference>
<keyword evidence="7" id="KW-0256">Endoplasmic reticulum</keyword>
<dbReference type="PROSITE" id="PS50127">
    <property type="entry name" value="UBC_2"/>
    <property type="match status" value="1"/>
</dbReference>
<reference evidence="18" key="2">
    <citation type="submission" date="2021-01" db="EMBL/GenBank/DDBJ databases">
        <authorList>
            <person name="Schikora-Tamarit M.A."/>
        </authorList>
    </citation>
    <scope>NUCLEOTIDE SEQUENCE</scope>
    <source>
        <strain evidence="18">CBS6341</strain>
    </source>
</reference>
<comment type="pathway">
    <text evidence="15">Protein modification.</text>
</comment>
<comment type="caution">
    <text evidence="18">The sequence shown here is derived from an EMBL/GenBank/DDBJ whole genome shotgun (WGS) entry which is preliminary data.</text>
</comment>
<dbReference type="FunFam" id="3.10.110.10:FF:000023">
    <property type="entry name" value="Ubiquitin-conjugating enzyme E2 J2"/>
    <property type="match status" value="1"/>
</dbReference>
<reference evidence="18" key="1">
    <citation type="journal article" date="2021" name="Open Biol.">
        <title>Shared evolutionary footprints suggest mitochondrial oxidative damage underlies multiple complex I losses in fungi.</title>
        <authorList>
            <person name="Schikora-Tamarit M.A."/>
            <person name="Marcet-Houben M."/>
            <person name="Nosek J."/>
            <person name="Gabaldon T."/>
        </authorList>
    </citation>
    <scope>NUCLEOTIDE SEQUENCE</scope>
    <source>
        <strain evidence="18">CBS6341</strain>
    </source>
</reference>
<evidence type="ECO:0000256" key="15">
    <source>
        <dbReference type="ARBA" id="ARBA00043952"/>
    </source>
</evidence>
<evidence type="ECO:0000256" key="16">
    <source>
        <dbReference type="SAM" id="Phobius"/>
    </source>
</evidence>
<dbReference type="GO" id="GO:0005789">
    <property type="term" value="C:endoplasmic reticulum membrane"/>
    <property type="evidence" value="ECO:0007669"/>
    <property type="project" value="UniProtKB-SubCell"/>
</dbReference>
<protein>
    <recommendedName>
        <fullName evidence="11">Ubiquitin-conjugating enzyme E2 6</fullName>
        <ecNumber evidence="2">2.3.2.23</ecNumber>
    </recommendedName>
    <alternativeName>
        <fullName evidence="13">E2 ubiquitin-conjugating enzyme 6</fullName>
    </alternativeName>
    <alternativeName>
        <fullName evidence="14">Ubiquitin carrier protein UBC6</fullName>
    </alternativeName>
    <alternativeName>
        <fullName evidence="12">Ubiquitin-protein ligase UBC6</fullName>
    </alternativeName>
</protein>
<evidence type="ECO:0000256" key="10">
    <source>
        <dbReference type="ARBA" id="ARBA00023136"/>
    </source>
</evidence>
<evidence type="ECO:0000256" key="14">
    <source>
        <dbReference type="ARBA" id="ARBA00042191"/>
    </source>
</evidence>
<dbReference type="GO" id="GO:0005524">
    <property type="term" value="F:ATP binding"/>
    <property type="evidence" value="ECO:0007669"/>
    <property type="project" value="UniProtKB-KW"/>
</dbReference>
<dbReference type="EMBL" id="JAEUBF010000949">
    <property type="protein sequence ID" value="KAH3673674.1"/>
    <property type="molecule type" value="Genomic_DNA"/>
</dbReference>
<dbReference type="CDD" id="cd23799">
    <property type="entry name" value="UBCc_UBE2J"/>
    <property type="match status" value="1"/>
</dbReference>
<evidence type="ECO:0000256" key="11">
    <source>
        <dbReference type="ARBA" id="ARBA00039885"/>
    </source>
</evidence>
<keyword evidence="5" id="KW-0547">Nucleotide-binding</keyword>
<name>A0A9P8PLM7_9ASCO</name>
<evidence type="ECO:0000256" key="1">
    <source>
        <dbReference type="ARBA" id="ARBA00004586"/>
    </source>
</evidence>
<comment type="subcellular location">
    <subcellularLocation>
        <location evidence="1">Endoplasmic reticulum membrane</location>
    </subcellularLocation>
</comment>
<keyword evidence="10 16" id="KW-0472">Membrane</keyword>
<evidence type="ECO:0000256" key="6">
    <source>
        <dbReference type="ARBA" id="ARBA00022786"/>
    </source>
</evidence>
<evidence type="ECO:0000256" key="7">
    <source>
        <dbReference type="ARBA" id="ARBA00022824"/>
    </source>
</evidence>
<keyword evidence="3" id="KW-0808">Transferase</keyword>
<proteinExistence type="predicted"/>
<evidence type="ECO:0000256" key="3">
    <source>
        <dbReference type="ARBA" id="ARBA00022679"/>
    </source>
</evidence>
<dbReference type="OrthoDB" id="1158011at2759"/>
<dbReference type="Gene3D" id="3.10.110.10">
    <property type="entry name" value="Ubiquitin Conjugating Enzyme"/>
    <property type="match status" value="1"/>
</dbReference>
<evidence type="ECO:0000256" key="5">
    <source>
        <dbReference type="ARBA" id="ARBA00022741"/>
    </source>
</evidence>
<dbReference type="SUPFAM" id="SSF54495">
    <property type="entry name" value="UBC-like"/>
    <property type="match status" value="1"/>
</dbReference>
<keyword evidence="8" id="KW-0067">ATP-binding</keyword>
<evidence type="ECO:0000256" key="8">
    <source>
        <dbReference type="ARBA" id="ARBA00022840"/>
    </source>
</evidence>
<evidence type="ECO:0000256" key="12">
    <source>
        <dbReference type="ARBA" id="ARBA00041570"/>
    </source>
</evidence>
<evidence type="ECO:0000313" key="18">
    <source>
        <dbReference type="EMBL" id="KAH3673674.1"/>
    </source>
</evidence>
<dbReference type="InterPro" id="IPR000608">
    <property type="entry name" value="UBC"/>
</dbReference>
<dbReference type="AlphaFoldDB" id="A0A9P8PLM7"/>
<evidence type="ECO:0000313" key="19">
    <source>
        <dbReference type="Proteomes" id="UP000769528"/>
    </source>
</evidence>
<dbReference type="GO" id="GO:0061631">
    <property type="term" value="F:ubiquitin conjugating enzyme activity"/>
    <property type="evidence" value="ECO:0007669"/>
    <property type="project" value="UniProtKB-EC"/>
</dbReference>
<feature type="domain" description="UBC core" evidence="17">
    <location>
        <begin position="5"/>
        <end position="153"/>
    </location>
</feature>
<evidence type="ECO:0000256" key="4">
    <source>
        <dbReference type="ARBA" id="ARBA00022692"/>
    </source>
</evidence>
<evidence type="ECO:0000256" key="2">
    <source>
        <dbReference type="ARBA" id="ARBA00012486"/>
    </source>
</evidence>
<evidence type="ECO:0000259" key="17">
    <source>
        <dbReference type="PROSITE" id="PS50127"/>
    </source>
</evidence>
<keyword evidence="9 16" id="KW-1133">Transmembrane helix</keyword>
<dbReference type="InterPro" id="IPR050113">
    <property type="entry name" value="Ub_conjugating_enzyme"/>
</dbReference>
<evidence type="ECO:0000256" key="13">
    <source>
        <dbReference type="ARBA" id="ARBA00042181"/>
    </source>
</evidence>
<evidence type="ECO:0000256" key="9">
    <source>
        <dbReference type="ARBA" id="ARBA00022989"/>
    </source>
</evidence>
<dbReference type="Pfam" id="PF00179">
    <property type="entry name" value="UQ_con"/>
    <property type="match status" value="1"/>
</dbReference>
<gene>
    <name evidence="18" type="ORF">WICMUC_003577</name>
</gene>
<accession>A0A9P8PLM7</accession>
<dbReference type="SMART" id="SM00212">
    <property type="entry name" value="UBCc"/>
    <property type="match status" value="1"/>
</dbReference>
<organism evidence="18 19">
    <name type="scientific">Wickerhamomyces mucosus</name>
    <dbReference type="NCBI Taxonomy" id="1378264"/>
    <lineage>
        <taxon>Eukaryota</taxon>
        <taxon>Fungi</taxon>
        <taxon>Dikarya</taxon>
        <taxon>Ascomycota</taxon>
        <taxon>Saccharomycotina</taxon>
        <taxon>Saccharomycetes</taxon>
        <taxon>Phaffomycetales</taxon>
        <taxon>Wickerhamomycetaceae</taxon>
        <taxon>Wickerhamomyces</taxon>
    </lineage>
</organism>
<dbReference type="Proteomes" id="UP000769528">
    <property type="component" value="Unassembled WGS sequence"/>
</dbReference>
<sequence length="245" mass="28036">MATKAAHKRLTKEYKAIVSSPTPYIEAHPSEKNILEWHYLLEGPPNTVYEGGQYHGILVFPSDYPFNPPSIKMITPNGRFQTNTRLCLSMSDYHPDLWNPGWSVATILNGLLSFMTGDEPTTGSITTSDETKRKLATASLQWNASDNIRFIKEFDDKVEENFIKIREREEKNKEEFLKKQQSELQSKAKESEIPVIDLSKLDPEDRIRYLAAEQNKSKNSGSRNHHIVYYVLAIAVVLGFFRVVN</sequence>
<dbReference type="EC" id="2.3.2.23" evidence="2"/>
<keyword evidence="4 16" id="KW-0812">Transmembrane</keyword>